<dbReference type="CDD" id="cd08514">
    <property type="entry name" value="PBP2_AppA_like"/>
    <property type="match status" value="1"/>
</dbReference>
<dbReference type="SUPFAM" id="SSF53850">
    <property type="entry name" value="Periplasmic binding protein-like II"/>
    <property type="match status" value="1"/>
</dbReference>
<dbReference type="Pfam" id="PF00496">
    <property type="entry name" value="SBP_bac_5"/>
    <property type="match status" value="1"/>
</dbReference>
<dbReference type="EMBL" id="CP098755">
    <property type="protein sequence ID" value="USG68263.1"/>
    <property type="molecule type" value="Genomic_DNA"/>
</dbReference>
<organism evidence="8 9">
    <name type="scientific">Brevibacillus ruminantium</name>
    <dbReference type="NCBI Taxonomy" id="2950604"/>
    <lineage>
        <taxon>Bacteria</taxon>
        <taxon>Bacillati</taxon>
        <taxon>Bacillota</taxon>
        <taxon>Bacilli</taxon>
        <taxon>Bacillales</taxon>
        <taxon>Paenibacillaceae</taxon>
        <taxon>Brevibacillus</taxon>
    </lineage>
</organism>
<keyword evidence="3" id="KW-0813">Transport</keyword>
<comment type="similarity">
    <text evidence="2">Belongs to the bacterial solute-binding protein 5 family.</text>
</comment>
<evidence type="ECO:0000256" key="2">
    <source>
        <dbReference type="ARBA" id="ARBA00005695"/>
    </source>
</evidence>
<gene>
    <name evidence="8" type="ORF">NDK47_13685</name>
</gene>
<evidence type="ECO:0000256" key="5">
    <source>
        <dbReference type="SAM" id="MobiDB-lite"/>
    </source>
</evidence>
<dbReference type="RefSeq" id="WP_251875813.1">
    <property type="nucleotide sequence ID" value="NZ_CP098755.1"/>
</dbReference>
<evidence type="ECO:0000256" key="3">
    <source>
        <dbReference type="ARBA" id="ARBA00022448"/>
    </source>
</evidence>
<dbReference type="PIRSF" id="PIRSF002741">
    <property type="entry name" value="MppA"/>
    <property type="match status" value="1"/>
</dbReference>
<keyword evidence="4 6" id="KW-0732">Signal</keyword>
<comment type="subcellular location">
    <subcellularLocation>
        <location evidence="1">Cell membrane</location>
        <topology evidence="1">Lipid-anchor</topology>
    </subcellularLocation>
</comment>
<feature type="signal peptide" evidence="6">
    <location>
        <begin position="1"/>
        <end position="26"/>
    </location>
</feature>
<evidence type="ECO:0000313" key="9">
    <source>
        <dbReference type="Proteomes" id="UP001056500"/>
    </source>
</evidence>
<evidence type="ECO:0000259" key="7">
    <source>
        <dbReference type="Pfam" id="PF00496"/>
    </source>
</evidence>
<keyword evidence="9" id="KW-1185">Reference proteome</keyword>
<dbReference type="InterPro" id="IPR039424">
    <property type="entry name" value="SBP_5"/>
</dbReference>
<reference evidence="8" key="1">
    <citation type="submission" date="2022-06" db="EMBL/GenBank/DDBJ databases">
        <title>Genome sequencing of Brevibacillus sp. BB3-R1.</title>
        <authorList>
            <person name="Heo J."/>
            <person name="Lee D."/>
            <person name="Won M."/>
            <person name="Han B.-H."/>
            <person name="Hong S.-B."/>
            <person name="Kwon S.-W."/>
        </authorList>
    </citation>
    <scope>NUCLEOTIDE SEQUENCE</scope>
    <source>
        <strain evidence="8">BB3-R1</strain>
    </source>
</reference>
<dbReference type="PANTHER" id="PTHR30290">
    <property type="entry name" value="PERIPLASMIC BINDING COMPONENT OF ABC TRANSPORTER"/>
    <property type="match status" value="1"/>
</dbReference>
<dbReference type="Proteomes" id="UP001056500">
    <property type="component" value="Chromosome"/>
</dbReference>
<dbReference type="Gene3D" id="3.10.105.10">
    <property type="entry name" value="Dipeptide-binding Protein, Domain 3"/>
    <property type="match status" value="1"/>
</dbReference>
<evidence type="ECO:0000256" key="4">
    <source>
        <dbReference type="ARBA" id="ARBA00022729"/>
    </source>
</evidence>
<dbReference type="PANTHER" id="PTHR30290:SF9">
    <property type="entry name" value="OLIGOPEPTIDE-BINDING PROTEIN APPA"/>
    <property type="match status" value="1"/>
</dbReference>
<dbReference type="PROSITE" id="PS01040">
    <property type="entry name" value="SBP_BACTERIAL_5"/>
    <property type="match status" value="1"/>
</dbReference>
<dbReference type="Gene3D" id="3.40.190.10">
    <property type="entry name" value="Periplasmic binding protein-like II"/>
    <property type="match status" value="1"/>
</dbReference>
<accession>A0ABY4WM68</accession>
<proteinExistence type="inferred from homology"/>
<dbReference type="InterPro" id="IPR000914">
    <property type="entry name" value="SBP_5_dom"/>
</dbReference>
<protein>
    <submittedName>
        <fullName evidence="8">Peptide-binding protein</fullName>
    </submittedName>
</protein>
<dbReference type="InterPro" id="IPR030678">
    <property type="entry name" value="Peptide/Ni-bd"/>
</dbReference>
<feature type="domain" description="Solute-binding protein family 5" evidence="7">
    <location>
        <begin position="102"/>
        <end position="467"/>
    </location>
</feature>
<dbReference type="Gene3D" id="3.90.76.10">
    <property type="entry name" value="Dipeptide-binding Protein, Domain 1"/>
    <property type="match status" value="1"/>
</dbReference>
<dbReference type="InterPro" id="IPR023765">
    <property type="entry name" value="SBP_5_CS"/>
</dbReference>
<name>A0ABY4WM68_9BACL</name>
<feature type="chain" id="PRO_5045818152" evidence="6">
    <location>
        <begin position="27"/>
        <end position="555"/>
    </location>
</feature>
<evidence type="ECO:0000313" key="8">
    <source>
        <dbReference type="EMBL" id="USG68263.1"/>
    </source>
</evidence>
<feature type="region of interest" description="Disordered" evidence="5">
    <location>
        <begin position="32"/>
        <end position="51"/>
    </location>
</feature>
<feature type="compositionally biased region" description="Polar residues" evidence="5">
    <location>
        <begin position="32"/>
        <end position="50"/>
    </location>
</feature>
<evidence type="ECO:0000256" key="1">
    <source>
        <dbReference type="ARBA" id="ARBA00004193"/>
    </source>
</evidence>
<sequence>MPKKTFQRLGSAFFSILMGTAVVLSACSGGTTETTSGPVSQDSSSTLDATSNKEKIDGGEIITYDTFEHEGWIKLYTRNLASSNIQELVFNGLYRLTDKQDIEPDLADGLPVPSPDFKELTVKMRKDIKFSDGHPLTADDVVFSYNIPINDDYVGSRKSTFDKLEKIEKVDDSTVRFIFTEPYIGYNGMLTHQILPQHVLKDVPVKELTKSAFFKDKPIGSGPYKLVEWRQGQYLTFTRNETYFKSIPSIEKITIKIIPDSNVAMAQLQTGEINLSSVSGENVEVIKEYAEKSGKIKLQEGIPTTSYTYIGWNTTNPLFKDKLVRQALTTAIDRQTIIDSVLEGQGVLIHSQTPPPFWNYTEDVPKFPYDEEKAKQMLAEAGWKPGSDGILVKDGKRFAFEMLVSQGSKARQKIATVVQQELRKVGIEMTPRVMESSAYAQNVHDKKFEAVINGWNRNGDSNPKGTWDTASIEGGSNYISYSNPDVDRLIEEDSKTLDINKRKELLAKIDALIAEDQGYTFLYASTSSMAYPINLEGYSTKWSGLKRIEDWYFTK</sequence>
<evidence type="ECO:0000256" key="6">
    <source>
        <dbReference type="SAM" id="SignalP"/>
    </source>
</evidence>
<dbReference type="PROSITE" id="PS51257">
    <property type="entry name" value="PROKAR_LIPOPROTEIN"/>
    <property type="match status" value="1"/>
</dbReference>